<gene>
    <name evidence="1" type="ORF">IQ251_03365</name>
</gene>
<sequence length="289" mass="30876">MTDTAPSTSETARRAAQSLELLHAFIYFAPEAEERFAALGLDRGRMAYYAGRAAPMGAVSAGVVAATFYNFNPESVARSIPRAWSIAAPQDIVEARLQAADEALRRMLGDETATSAEVAATAELAAEAAAACDPAGKPLHAGHADLPWPQEPHLKLWHAATLLREFRGDAHIAALQDAELSGLQALVLHSASGQGFKQSAARSLREWSQQQWAAAEGELRERDLLDAEGEITAAGTKLREDVESRTDAMSAAPWQVLGDRVEQLIDSGRGLVRALAKAGAAPRDLFGRD</sequence>
<dbReference type="NCBIfam" id="NF047719">
    <property type="entry name" value="SCO6745_fam_HTH"/>
    <property type="match status" value="1"/>
</dbReference>
<evidence type="ECO:0000313" key="2">
    <source>
        <dbReference type="Proteomes" id="UP000598360"/>
    </source>
</evidence>
<reference evidence="1" key="1">
    <citation type="submission" date="2020-10" db="EMBL/GenBank/DDBJ databases">
        <title>Diversity and distribution of actinomycetes associated with coral in the coast of Hainan.</title>
        <authorList>
            <person name="Li F."/>
        </authorList>
    </citation>
    <scope>NUCLEOTIDE SEQUENCE</scope>
    <source>
        <strain evidence="1">HNM0983</strain>
    </source>
</reference>
<keyword evidence="2" id="KW-1185">Reference proteome</keyword>
<name>A0A929B8Q3_9PSEU</name>
<dbReference type="InterPro" id="IPR054058">
    <property type="entry name" value="HTH_67"/>
</dbReference>
<protein>
    <recommendedName>
        <fullName evidence="3">SalK</fullName>
    </recommendedName>
</protein>
<accession>A0A929B8Q3</accession>
<comment type="caution">
    <text evidence="1">The sequence shown here is derived from an EMBL/GenBank/DDBJ whole genome shotgun (WGS) entry which is preliminary data.</text>
</comment>
<evidence type="ECO:0008006" key="3">
    <source>
        <dbReference type="Google" id="ProtNLM"/>
    </source>
</evidence>
<evidence type="ECO:0000313" key="1">
    <source>
        <dbReference type="EMBL" id="MBE9373481.1"/>
    </source>
</evidence>
<proteinExistence type="predicted"/>
<organism evidence="1 2">
    <name type="scientific">Saccharopolyspora montiporae</name>
    <dbReference type="NCBI Taxonomy" id="2781240"/>
    <lineage>
        <taxon>Bacteria</taxon>
        <taxon>Bacillati</taxon>
        <taxon>Actinomycetota</taxon>
        <taxon>Actinomycetes</taxon>
        <taxon>Pseudonocardiales</taxon>
        <taxon>Pseudonocardiaceae</taxon>
        <taxon>Saccharopolyspora</taxon>
    </lineage>
</organism>
<dbReference type="AlphaFoldDB" id="A0A929B8Q3"/>
<dbReference type="RefSeq" id="WP_193926916.1">
    <property type="nucleotide sequence ID" value="NZ_JADEYC010000005.1"/>
</dbReference>
<dbReference type="EMBL" id="JADEYC010000005">
    <property type="protein sequence ID" value="MBE9373481.1"/>
    <property type="molecule type" value="Genomic_DNA"/>
</dbReference>
<dbReference type="Proteomes" id="UP000598360">
    <property type="component" value="Unassembled WGS sequence"/>
</dbReference>
<dbReference type="Pfam" id="PF21863">
    <property type="entry name" value="HTH_67"/>
    <property type="match status" value="1"/>
</dbReference>